<dbReference type="InterPro" id="IPR036238">
    <property type="entry name" value="Transglutaminase_C_sf"/>
</dbReference>
<dbReference type="GO" id="GO:0003810">
    <property type="term" value="F:protein-glutamine gamma-glutamyltransferase activity"/>
    <property type="evidence" value="ECO:0007669"/>
    <property type="project" value="InterPro"/>
</dbReference>
<dbReference type="SUPFAM" id="SSF49309">
    <property type="entry name" value="Transglutaminase, two C-terminal domains"/>
    <property type="match status" value="2"/>
</dbReference>
<gene>
    <name evidence="3" type="ORF">ElyMa_003753700</name>
</gene>
<dbReference type="InterPro" id="IPR050779">
    <property type="entry name" value="Transglutaminase"/>
</dbReference>
<dbReference type="FunFam" id="2.60.40.10:FF:000171">
    <property type="entry name" value="protein-glutamine gamma-glutamyltransferase 6"/>
    <property type="match status" value="1"/>
</dbReference>
<dbReference type="EMBL" id="BMAT01007698">
    <property type="protein sequence ID" value="GFR69284.1"/>
    <property type="molecule type" value="Genomic_DNA"/>
</dbReference>
<proteinExistence type="predicted"/>
<dbReference type="PANTHER" id="PTHR11590:SF40">
    <property type="entry name" value="HEMOCYTE PROTEIN-GLUTAMINE GAMMA-GLUTAMYLTRANSFERASE-LIKE PROTEIN"/>
    <property type="match status" value="1"/>
</dbReference>
<dbReference type="AlphaFoldDB" id="A0AAV4F7P8"/>
<dbReference type="InterPro" id="IPR008958">
    <property type="entry name" value="Transglutaminase_C"/>
</dbReference>
<dbReference type="Proteomes" id="UP000762676">
    <property type="component" value="Unassembled WGS sequence"/>
</dbReference>
<dbReference type="InterPro" id="IPR036985">
    <property type="entry name" value="Transglutaminase-like_sf"/>
</dbReference>
<feature type="domain" description="Transglutaminase C-terminal" evidence="2">
    <location>
        <begin position="246"/>
        <end position="340"/>
    </location>
</feature>
<sequence>MFQPMYNIFCGQVYSAVAQPRSRRSGREMSTCHMMAALSLQRSTQIGCPGCPTLQEDWSVWTSKNMSTFYLLLCFRIGKHVSTKAANSVEREDVSDNYKPEEGSAEERASVLRANQLGSNRPGIYKKEEDVHFSLEHDPQNTWVGSDFDVALRIRNTSPQVRTIKGRMVVSTMYYTGQLADQLRVEPFERIKLDPGQDTQIKVKVTSQEYDGKLKDCCMLDMSVWASVEESGQVYTAKPTFRLRKPHLTVKAPKVVSAGAEFEVEVSFPNPLATTLTGCYIEVDGLTKPLKFRLGNVTPRGTFMTSLPIVPKKVGPTTLIVVFNSDQLEDINASLTVFIKAV</sequence>
<organism evidence="3 4">
    <name type="scientific">Elysia marginata</name>
    <dbReference type="NCBI Taxonomy" id="1093978"/>
    <lineage>
        <taxon>Eukaryota</taxon>
        <taxon>Metazoa</taxon>
        <taxon>Spiralia</taxon>
        <taxon>Lophotrochozoa</taxon>
        <taxon>Mollusca</taxon>
        <taxon>Gastropoda</taxon>
        <taxon>Heterobranchia</taxon>
        <taxon>Euthyneura</taxon>
        <taxon>Panpulmonata</taxon>
        <taxon>Sacoglossa</taxon>
        <taxon>Placobranchoidea</taxon>
        <taxon>Plakobranchidae</taxon>
        <taxon>Elysia</taxon>
    </lineage>
</organism>
<dbReference type="Pfam" id="PF00927">
    <property type="entry name" value="Transglut_C"/>
    <property type="match status" value="2"/>
</dbReference>
<name>A0AAV4F7P8_9GAST</name>
<evidence type="ECO:0000313" key="4">
    <source>
        <dbReference type="Proteomes" id="UP000762676"/>
    </source>
</evidence>
<feature type="region of interest" description="Disordered" evidence="1">
    <location>
        <begin position="86"/>
        <end position="108"/>
    </location>
</feature>
<dbReference type="Gene3D" id="2.60.40.10">
    <property type="entry name" value="Immunoglobulins"/>
    <property type="match status" value="2"/>
</dbReference>
<accession>A0AAV4F7P8</accession>
<dbReference type="InterPro" id="IPR013783">
    <property type="entry name" value="Ig-like_fold"/>
</dbReference>
<evidence type="ECO:0000256" key="1">
    <source>
        <dbReference type="SAM" id="MobiDB-lite"/>
    </source>
</evidence>
<feature type="compositionally biased region" description="Basic and acidic residues" evidence="1">
    <location>
        <begin position="89"/>
        <end position="108"/>
    </location>
</feature>
<feature type="domain" description="Transglutaminase C-terminal" evidence="2">
    <location>
        <begin position="140"/>
        <end position="237"/>
    </location>
</feature>
<comment type="caution">
    <text evidence="3">The sequence shown here is derived from an EMBL/GenBank/DDBJ whole genome shotgun (WGS) entry which is preliminary data.</text>
</comment>
<reference evidence="3 4" key="1">
    <citation type="journal article" date="2021" name="Elife">
        <title>Chloroplast acquisition without the gene transfer in kleptoplastic sea slugs, Plakobranchus ocellatus.</title>
        <authorList>
            <person name="Maeda T."/>
            <person name="Takahashi S."/>
            <person name="Yoshida T."/>
            <person name="Shimamura S."/>
            <person name="Takaki Y."/>
            <person name="Nagai Y."/>
            <person name="Toyoda A."/>
            <person name="Suzuki Y."/>
            <person name="Arimoto A."/>
            <person name="Ishii H."/>
            <person name="Satoh N."/>
            <person name="Nishiyama T."/>
            <person name="Hasebe M."/>
            <person name="Maruyama T."/>
            <person name="Minagawa J."/>
            <person name="Obokata J."/>
            <person name="Shigenobu S."/>
        </authorList>
    </citation>
    <scope>NUCLEOTIDE SEQUENCE [LARGE SCALE GENOMIC DNA]</scope>
</reference>
<keyword evidence="4" id="KW-1185">Reference proteome</keyword>
<evidence type="ECO:0000313" key="3">
    <source>
        <dbReference type="EMBL" id="GFR69284.1"/>
    </source>
</evidence>
<dbReference type="Gene3D" id="3.90.260.10">
    <property type="entry name" value="Transglutaminase-like"/>
    <property type="match status" value="1"/>
</dbReference>
<evidence type="ECO:0000259" key="2">
    <source>
        <dbReference type="Pfam" id="PF00927"/>
    </source>
</evidence>
<dbReference type="PANTHER" id="PTHR11590">
    <property type="entry name" value="PROTEIN-GLUTAMINE GAMMA-GLUTAMYLTRANSFERASE"/>
    <property type="match status" value="1"/>
</dbReference>
<protein>
    <submittedName>
        <fullName evidence="3">Protein-glutamine gamma-glutamyltransferase K</fullName>
    </submittedName>
</protein>